<evidence type="ECO:0000256" key="5">
    <source>
        <dbReference type="SAM" id="MobiDB-lite"/>
    </source>
</evidence>
<name>A0A850NYC6_9PROT</name>
<accession>A0A850NYC6</accession>
<evidence type="ECO:0000259" key="6">
    <source>
        <dbReference type="Pfam" id="PF00149"/>
    </source>
</evidence>
<dbReference type="RefSeq" id="WP_176627273.1">
    <property type="nucleotide sequence ID" value="NZ_JABXXQ010000859.1"/>
</dbReference>
<dbReference type="InterPro" id="IPR004843">
    <property type="entry name" value="Calcineurin-like_PHP"/>
</dbReference>
<feature type="non-terminal residue" evidence="7">
    <location>
        <position position="131"/>
    </location>
</feature>
<evidence type="ECO:0000256" key="3">
    <source>
        <dbReference type="ARBA" id="ARBA00023004"/>
    </source>
</evidence>
<dbReference type="InterPro" id="IPR029052">
    <property type="entry name" value="Metallo-depent_PP-like"/>
</dbReference>
<feature type="region of interest" description="Disordered" evidence="5">
    <location>
        <begin position="98"/>
        <end position="131"/>
    </location>
</feature>
<dbReference type="Gene3D" id="3.60.21.10">
    <property type="match status" value="1"/>
</dbReference>
<comment type="similarity">
    <text evidence="4">Belongs to the cyclic nucleotide phosphodiesterase class-III family.</text>
</comment>
<dbReference type="AlphaFoldDB" id="A0A850NYC6"/>
<dbReference type="GO" id="GO:0016787">
    <property type="term" value="F:hydrolase activity"/>
    <property type="evidence" value="ECO:0007669"/>
    <property type="project" value="UniProtKB-KW"/>
</dbReference>
<dbReference type="EMBL" id="JABXXQ010000859">
    <property type="protein sequence ID" value="NVN32442.1"/>
    <property type="molecule type" value="Genomic_DNA"/>
</dbReference>
<dbReference type="Proteomes" id="UP000565205">
    <property type="component" value="Unassembled WGS sequence"/>
</dbReference>
<dbReference type="SUPFAM" id="SSF56300">
    <property type="entry name" value="Metallo-dependent phosphatases"/>
    <property type="match status" value="1"/>
</dbReference>
<dbReference type="GO" id="GO:0046872">
    <property type="term" value="F:metal ion binding"/>
    <property type="evidence" value="ECO:0007669"/>
    <property type="project" value="UniProtKB-KW"/>
</dbReference>
<evidence type="ECO:0000256" key="4">
    <source>
        <dbReference type="ARBA" id="ARBA00025742"/>
    </source>
</evidence>
<dbReference type="Pfam" id="PF00149">
    <property type="entry name" value="Metallophos"/>
    <property type="match status" value="1"/>
</dbReference>
<protein>
    <submittedName>
        <fullName evidence="7">Metallophosphoesterase</fullName>
    </submittedName>
</protein>
<dbReference type="InterPro" id="IPR050884">
    <property type="entry name" value="CNP_phosphodiesterase-III"/>
</dbReference>
<evidence type="ECO:0000313" key="7">
    <source>
        <dbReference type="EMBL" id="NVN32442.1"/>
    </source>
</evidence>
<dbReference type="PANTHER" id="PTHR42988">
    <property type="entry name" value="PHOSPHOHYDROLASE"/>
    <property type="match status" value="1"/>
</dbReference>
<sequence>MAGFTLAHLSDPHLATELPAGAWPRLTLKQTLALSSWRRRRSRLHRMTALELLRDDVAKTDHCHVAVTGDLVNIADRAEFPPASDWLASLGSPDRVSVVSGNHDHTRRAPPGGGPALWEAFSRGDRGEGAP</sequence>
<evidence type="ECO:0000256" key="2">
    <source>
        <dbReference type="ARBA" id="ARBA00022801"/>
    </source>
</evidence>
<organism evidence="7 8">
    <name type="scientific">Endobacter medicaginis</name>
    <dbReference type="NCBI Taxonomy" id="1181271"/>
    <lineage>
        <taxon>Bacteria</taxon>
        <taxon>Pseudomonadati</taxon>
        <taxon>Pseudomonadota</taxon>
        <taxon>Alphaproteobacteria</taxon>
        <taxon>Acetobacterales</taxon>
        <taxon>Acetobacteraceae</taxon>
        <taxon>Endobacter</taxon>
    </lineage>
</organism>
<keyword evidence="2" id="KW-0378">Hydrolase</keyword>
<evidence type="ECO:0000313" key="8">
    <source>
        <dbReference type="Proteomes" id="UP000565205"/>
    </source>
</evidence>
<keyword evidence="3" id="KW-0408">Iron</keyword>
<dbReference type="PANTHER" id="PTHR42988:SF2">
    <property type="entry name" value="CYCLIC NUCLEOTIDE PHOSPHODIESTERASE CBUA0032-RELATED"/>
    <property type="match status" value="1"/>
</dbReference>
<gene>
    <name evidence="7" type="ORF">HUK83_19120</name>
</gene>
<comment type="caution">
    <text evidence="7">The sequence shown here is derived from an EMBL/GenBank/DDBJ whole genome shotgun (WGS) entry which is preliminary data.</text>
</comment>
<reference evidence="7 8" key="1">
    <citation type="submission" date="2020-06" db="EMBL/GenBank/DDBJ databases">
        <title>Description of novel acetic acid bacteria.</title>
        <authorList>
            <person name="Sombolestani A."/>
        </authorList>
    </citation>
    <scope>NUCLEOTIDE SEQUENCE [LARGE SCALE GENOMIC DNA]</scope>
    <source>
        <strain evidence="7 8">LMG 26838</strain>
    </source>
</reference>
<feature type="compositionally biased region" description="Basic and acidic residues" evidence="5">
    <location>
        <begin position="122"/>
        <end position="131"/>
    </location>
</feature>
<proteinExistence type="inferred from homology"/>
<evidence type="ECO:0000256" key="1">
    <source>
        <dbReference type="ARBA" id="ARBA00022723"/>
    </source>
</evidence>
<feature type="domain" description="Calcineurin-like phosphoesterase" evidence="6">
    <location>
        <begin position="5"/>
        <end position="109"/>
    </location>
</feature>
<keyword evidence="1" id="KW-0479">Metal-binding</keyword>